<evidence type="ECO:0000256" key="2">
    <source>
        <dbReference type="ARBA" id="ARBA00022837"/>
    </source>
</evidence>
<reference evidence="6" key="1">
    <citation type="journal article" date="2024" name="Int. J. Syst. Evol. Microbiol.">
        <title>Methylomarinovum tepidoasis sp. nov., a moderately thermophilic methanotroph of the family Methylothermaceae isolated from a deep-sea hydrothermal field.</title>
        <authorList>
            <person name="Hirayama H."/>
            <person name="Takaki Y."/>
            <person name="Abe M."/>
            <person name="Miyazaki M."/>
            <person name="Uematsu K."/>
            <person name="Matsui Y."/>
            <person name="Takai K."/>
        </authorList>
    </citation>
    <scope>NUCLEOTIDE SEQUENCE [LARGE SCALE GENOMIC DNA]</scope>
    <source>
        <strain evidence="6">IT-9</strain>
    </source>
</reference>
<keyword evidence="1" id="KW-0479">Metal-binding</keyword>
<dbReference type="Proteomes" id="UP001321825">
    <property type="component" value="Chromosome"/>
</dbReference>
<proteinExistence type="predicted"/>
<organism evidence="5 6">
    <name type="scientific">Methylomarinovum caldicuralii</name>
    <dbReference type="NCBI Taxonomy" id="438856"/>
    <lineage>
        <taxon>Bacteria</taxon>
        <taxon>Pseudomonadati</taxon>
        <taxon>Pseudomonadota</taxon>
        <taxon>Gammaproteobacteria</taxon>
        <taxon>Methylococcales</taxon>
        <taxon>Methylothermaceae</taxon>
        <taxon>Methylomarinovum</taxon>
    </lineage>
</organism>
<evidence type="ECO:0000256" key="3">
    <source>
        <dbReference type="SAM" id="MobiDB-lite"/>
    </source>
</evidence>
<evidence type="ECO:0000256" key="1">
    <source>
        <dbReference type="ARBA" id="ARBA00022723"/>
    </source>
</evidence>
<sequence length="786" mass="83511">MGTCPYAPKENSYYIAGLAYYANITDLRSDLDGTQNVSSFFIDTQEYNSNPLDGNRNMLYLAGKYGGFNDSNGNNKPDLAEEWDADADGQPDNYVMATTPDKLVGGLGKAFNNILAKTGSAASAATNSTSLVSGSVVYQARFNSGDWSGQLLSLDIDLAGTVSSTPNWDAGDVIDTQTPASRTILTISRDSHDGIPFTWSAIAGLSDTTQKDYLNKNASGAPDGQGSDRVDFLRGSDVSGFRVRSSKLGDIVHSRPFYVGPPKAGFLDSSYASFASTYASRTPIVYVGANDGMLHGFDAATGEEKIAYVPGPVYKNLSRLTDSNYGQSSVPHRYFVDGSPMVADAKFSSGWKTVLAGGLNGGGQGYYALDVTDPANFSEANAASLVLWEFTDEDDADLGYTYNQPPLNFLTRQSAQIAKMNNGKWALIVGNGYNNSEADGHASTTGHAVLFVLFLEGGTDGDWTDSGDYVKIDTGVGSTATPNGLATPMPVDTDGDGDIDIAYAGDLEGNLWKFDLTDTDPANWTTRKLFTAKDASNNPQPITTAPMVVPHPNGGYMVGFGTGKYLEHADLTDTSPQTLYGIWDDQPGGGVTAVSGRSKLVEQTVLTVKTISGQDLRLTSNNSAAYSRNSSGAVSSSSDRGWFMDLPDSGERVAYNPIARDQRFVFVTLVPDSSDPCAAGGYGWLMELDYLDGSELPIPPFDFTGDDKIDDSDKVAYDRDGDGANELIPPTGKKMAAIPTTPAPIDKDAGTEVKLISQSSGNVASVLESKAPGTSGRLSWRQVIGD</sequence>
<keyword evidence="2" id="KW-0106">Calcium</keyword>
<dbReference type="Pfam" id="PF05567">
    <property type="entry name" value="T4P_PilY1"/>
    <property type="match status" value="1"/>
</dbReference>
<dbReference type="EMBL" id="AP024714">
    <property type="protein sequence ID" value="BCX81040.1"/>
    <property type="molecule type" value="Genomic_DNA"/>
</dbReference>
<feature type="domain" description="PilY1 beta-propeller" evidence="4">
    <location>
        <begin position="248"/>
        <end position="604"/>
    </location>
</feature>
<name>A0AAU9BXR2_9GAMM</name>
<gene>
    <name evidence="5" type="ORF">MIT9_P0618</name>
</gene>
<accession>A0AAU9BXR2</accession>
<feature type="region of interest" description="Disordered" evidence="3">
    <location>
        <begin position="720"/>
        <end position="746"/>
    </location>
</feature>
<dbReference type="AlphaFoldDB" id="A0AAU9BXR2"/>
<dbReference type="InterPro" id="IPR008707">
    <property type="entry name" value="B-propeller_PilY1"/>
</dbReference>
<dbReference type="GO" id="GO:0046872">
    <property type="term" value="F:metal ion binding"/>
    <property type="evidence" value="ECO:0007669"/>
    <property type="project" value="UniProtKB-KW"/>
</dbReference>
<evidence type="ECO:0000259" key="4">
    <source>
        <dbReference type="Pfam" id="PF05567"/>
    </source>
</evidence>
<dbReference type="KEGG" id="mcau:MIT9_P0618"/>
<evidence type="ECO:0000313" key="5">
    <source>
        <dbReference type="EMBL" id="BCX81040.1"/>
    </source>
</evidence>
<protein>
    <submittedName>
        <fullName evidence="5">Type IV pilus assembly protein PilY1</fullName>
    </submittedName>
</protein>
<keyword evidence="6" id="KW-1185">Reference proteome</keyword>
<evidence type="ECO:0000313" key="6">
    <source>
        <dbReference type="Proteomes" id="UP001321825"/>
    </source>
</evidence>